<evidence type="ECO:0000256" key="2">
    <source>
        <dbReference type="ARBA" id="ARBA00022692"/>
    </source>
</evidence>
<dbReference type="Pfam" id="PF00335">
    <property type="entry name" value="Tetraspanin"/>
    <property type="match status" value="1"/>
</dbReference>
<keyword evidence="4 5" id="KW-0472">Membrane</keyword>
<name>A0A674K375_9SAUR</name>
<evidence type="ECO:0000256" key="3">
    <source>
        <dbReference type="ARBA" id="ARBA00022989"/>
    </source>
</evidence>
<organism evidence="7 8">
    <name type="scientific">Terrapene triunguis</name>
    <name type="common">Three-toed box turtle</name>
    <dbReference type="NCBI Taxonomy" id="2587831"/>
    <lineage>
        <taxon>Eukaryota</taxon>
        <taxon>Metazoa</taxon>
        <taxon>Chordata</taxon>
        <taxon>Craniata</taxon>
        <taxon>Vertebrata</taxon>
        <taxon>Euteleostomi</taxon>
        <taxon>Archelosauria</taxon>
        <taxon>Testudinata</taxon>
        <taxon>Testudines</taxon>
        <taxon>Cryptodira</taxon>
        <taxon>Durocryptodira</taxon>
        <taxon>Testudinoidea</taxon>
        <taxon>Emydidae</taxon>
        <taxon>Terrapene</taxon>
    </lineage>
</organism>
<evidence type="ECO:0000313" key="7">
    <source>
        <dbReference type="Ensembl" id="ENSTMTP00000026857.1"/>
    </source>
</evidence>
<feature type="signal peptide" evidence="6">
    <location>
        <begin position="1"/>
        <end position="18"/>
    </location>
</feature>
<dbReference type="GeneTree" id="ENSGT00990000211174"/>
<protein>
    <submittedName>
        <fullName evidence="7">Uncharacterized protein</fullName>
    </submittedName>
</protein>
<sequence>MAGLALVSPLLLVPKATPATGESHQLPAVRGLWGRGADQALRGVDLPPFPPQLCGIALIVIGILVQIELNKTLIMSSPSASGAPIVIIVVGVVIFFVSFFGCCGASKENYCMWRPWRWASPSSRYRGPRPGPLCSWPPRWPHPWTLVPPHGMPRPCS</sequence>
<comment type="subcellular location">
    <subcellularLocation>
        <location evidence="1">Membrane</location>
        <topology evidence="1">Multi-pass membrane protein</topology>
    </subcellularLocation>
</comment>
<reference evidence="7" key="1">
    <citation type="submission" date="2025-08" db="UniProtKB">
        <authorList>
            <consortium name="Ensembl"/>
        </authorList>
    </citation>
    <scope>IDENTIFICATION</scope>
</reference>
<keyword evidence="2 5" id="KW-0812">Transmembrane</keyword>
<evidence type="ECO:0000256" key="5">
    <source>
        <dbReference type="SAM" id="Phobius"/>
    </source>
</evidence>
<evidence type="ECO:0000256" key="1">
    <source>
        <dbReference type="ARBA" id="ARBA00004141"/>
    </source>
</evidence>
<feature type="chain" id="PRO_5025430182" evidence="6">
    <location>
        <begin position="19"/>
        <end position="157"/>
    </location>
</feature>
<dbReference type="InterPro" id="IPR018499">
    <property type="entry name" value="Tetraspanin/Peripherin"/>
</dbReference>
<keyword evidence="6" id="KW-0732">Signal</keyword>
<keyword evidence="3 5" id="KW-1133">Transmembrane helix</keyword>
<keyword evidence="8" id="KW-1185">Reference proteome</keyword>
<dbReference type="Ensembl" id="ENSTMTT00000027827.1">
    <property type="protein sequence ID" value="ENSTMTP00000026857.1"/>
    <property type="gene ID" value="ENSTMTG00000019624.1"/>
</dbReference>
<evidence type="ECO:0000256" key="4">
    <source>
        <dbReference type="ARBA" id="ARBA00023136"/>
    </source>
</evidence>
<reference evidence="7" key="2">
    <citation type="submission" date="2025-09" db="UniProtKB">
        <authorList>
            <consortium name="Ensembl"/>
        </authorList>
    </citation>
    <scope>IDENTIFICATION</scope>
</reference>
<dbReference type="Proteomes" id="UP000472274">
    <property type="component" value="Unplaced"/>
</dbReference>
<evidence type="ECO:0000313" key="8">
    <source>
        <dbReference type="Proteomes" id="UP000472274"/>
    </source>
</evidence>
<feature type="transmembrane region" description="Helical" evidence="5">
    <location>
        <begin position="81"/>
        <end position="101"/>
    </location>
</feature>
<dbReference type="InParanoid" id="A0A674K375"/>
<accession>A0A674K375</accession>
<dbReference type="AlphaFoldDB" id="A0A674K375"/>
<dbReference type="GO" id="GO:0016020">
    <property type="term" value="C:membrane"/>
    <property type="evidence" value="ECO:0007669"/>
    <property type="project" value="UniProtKB-SubCell"/>
</dbReference>
<evidence type="ECO:0000256" key="6">
    <source>
        <dbReference type="SAM" id="SignalP"/>
    </source>
</evidence>
<proteinExistence type="predicted"/>